<protein>
    <submittedName>
        <fullName evidence="9">Arylsulfatase B</fullName>
    </submittedName>
</protein>
<keyword evidence="3" id="KW-0479">Metal-binding</keyword>
<reference evidence="9" key="1">
    <citation type="submission" date="2014-11" db="EMBL/GenBank/DDBJ databases">
        <authorList>
            <person name="Geib S."/>
        </authorList>
    </citation>
    <scope>NUCLEOTIDE SEQUENCE</scope>
</reference>
<evidence type="ECO:0000256" key="7">
    <source>
        <dbReference type="SAM" id="SignalP"/>
    </source>
</evidence>
<proteinExistence type="inferred from homology"/>
<dbReference type="GO" id="GO:0046872">
    <property type="term" value="F:metal ion binding"/>
    <property type="evidence" value="ECO:0007669"/>
    <property type="project" value="UniProtKB-KW"/>
</dbReference>
<dbReference type="InterPro" id="IPR000917">
    <property type="entry name" value="Sulfatase_N"/>
</dbReference>
<evidence type="ECO:0000256" key="2">
    <source>
        <dbReference type="ARBA" id="ARBA00008779"/>
    </source>
</evidence>
<dbReference type="Pfam" id="PF00884">
    <property type="entry name" value="Sulfatase"/>
    <property type="match status" value="1"/>
</dbReference>
<feature type="domain" description="Sulfatase N-terminal" evidence="8">
    <location>
        <begin position="31"/>
        <end position="356"/>
    </location>
</feature>
<dbReference type="Gene3D" id="3.30.1120.10">
    <property type="match status" value="1"/>
</dbReference>
<gene>
    <name evidence="9" type="primary">Arsb_2</name>
    <name evidence="9" type="ORF">g.42283</name>
</gene>
<evidence type="ECO:0000256" key="4">
    <source>
        <dbReference type="ARBA" id="ARBA00022801"/>
    </source>
</evidence>
<comment type="similarity">
    <text evidence="2">Belongs to the sulfatase family.</text>
</comment>
<dbReference type="InterPro" id="IPR047115">
    <property type="entry name" value="ARSB"/>
</dbReference>
<keyword evidence="4" id="KW-0378">Hydrolase</keyword>
<keyword evidence="6" id="KW-0325">Glycoprotein</keyword>
<dbReference type="InterPro" id="IPR017850">
    <property type="entry name" value="Alkaline_phosphatase_core_sf"/>
</dbReference>
<dbReference type="PANTHER" id="PTHR10342">
    <property type="entry name" value="ARYLSULFATASE"/>
    <property type="match status" value="1"/>
</dbReference>
<evidence type="ECO:0000256" key="3">
    <source>
        <dbReference type="ARBA" id="ARBA00022723"/>
    </source>
</evidence>
<evidence type="ECO:0000313" key="9">
    <source>
        <dbReference type="EMBL" id="JAD00470.1"/>
    </source>
</evidence>
<comment type="cofactor">
    <cofactor evidence="1">
        <name>Ca(2+)</name>
        <dbReference type="ChEBI" id="CHEBI:29108"/>
    </cofactor>
</comment>
<dbReference type="InterPro" id="IPR024607">
    <property type="entry name" value="Sulfatase_CS"/>
</dbReference>
<dbReference type="PROSITE" id="PS00523">
    <property type="entry name" value="SULFATASE_1"/>
    <property type="match status" value="1"/>
</dbReference>
<keyword evidence="5" id="KW-0106">Calcium</keyword>
<accession>A0A0A1WPM6</accession>
<dbReference type="PANTHER" id="PTHR10342:SF264">
    <property type="entry name" value="MIP05773P-RELATED"/>
    <property type="match status" value="1"/>
</dbReference>
<dbReference type="Gene3D" id="3.40.720.10">
    <property type="entry name" value="Alkaline Phosphatase, subunit A"/>
    <property type="match status" value="1"/>
</dbReference>
<feature type="chain" id="PRO_5001982768" evidence="7">
    <location>
        <begin position="26"/>
        <end position="618"/>
    </location>
</feature>
<dbReference type="CDD" id="cd16029">
    <property type="entry name" value="4-S"/>
    <property type="match status" value="1"/>
</dbReference>
<feature type="signal peptide" evidence="7">
    <location>
        <begin position="1"/>
        <end position="25"/>
    </location>
</feature>
<organism evidence="9">
    <name type="scientific">Zeugodacus cucurbitae</name>
    <name type="common">Melon fruit fly</name>
    <name type="synonym">Bactrocera cucurbitae</name>
    <dbReference type="NCBI Taxonomy" id="28588"/>
    <lineage>
        <taxon>Eukaryota</taxon>
        <taxon>Metazoa</taxon>
        <taxon>Ecdysozoa</taxon>
        <taxon>Arthropoda</taxon>
        <taxon>Hexapoda</taxon>
        <taxon>Insecta</taxon>
        <taxon>Pterygota</taxon>
        <taxon>Neoptera</taxon>
        <taxon>Endopterygota</taxon>
        <taxon>Diptera</taxon>
        <taxon>Brachycera</taxon>
        <taxon>Muscomorpha</taxon>
        <taxon>Tephritoidea</taxon>
        <taxon>Tephritidae</taxon>
        <taxon>Zeugodacus</taxon>
        <taxon>Zeugodacus</taxon>
    </lineage>
</organism>
<dbReference type="EMBL" id="GBXI01013822">
    <property type="protein sequence ID" value="JAD00470.1"/>
    <property type="molecule type" value="Transcribed_RNA"/>
</dbReference>
<dbReference type="AlphaFoldDB" id="A0A0A1WPM6"/>
<evidence type="ECO:0000259" key="8">
    <source>
        <dbReference type="Pfam" id="PF00884"/>
    </source>
</evidence>
<evidence type="ECO:0000256" key="1">
    <source>
        <dbReference type="ARBA" id="ARBA00001913"/>
    </source>
</evidence>
<name>A0A0A1WPM6_ZEUCU</name>
<keyword evidence="7" id="KW-0732">Signal</keyword>
<evidence type="ECO:0000256" key="5">
    <source>
        <dbReference type="ARBA" id="ARBA00022837"/>
    </source>
</evidence>
<dbReference type="SUPFAM" id="SSF53649">
    <property type="entry name" value="Alkaline phosphatase-like"/>
    <property type="match status" value="1"/>
</dbReference>
<reference evidence="9" key="2">
    <citation type="journal article" date="2015" name="Gigascience">
        <title>Reconstructing a comprehensive transcriptome assembly of a white-pupal translocated strain of the pest fruit fly Bactrocera cucurbitae.</title>
        <authorList>
            <person name="Sim S.B."/>
            <person name="Calla B."/>
            <person name="Hall B."/>
            <person name="DeRego T."/>
            <person name="Geib S.M."/>
        </authorList>
    </citation>
    <scope>NUCLEOTIDE SEQUENCE</scope>
</reference>
<dbReference type="GO" id="GO:0008484">
    <property type="term" value="F:sulfuric ester hydrolase activity"/>
    <property type="evidence" value="ECO:0007669"/>
    <property type="project" value="InterPro"/>
</dbReference>
<evidence type="ECO:0000256" key="6">
    <source>
        <dbReference type="ARBA" id="ARBA00023180"/>
    </source>
</evidence>
<sequence>MHKIICDFHQAFAIILLCFSVLTAAQSNDKPNIVIILADDLGVDDVSFRGSNQFLTPNIDALAYSGVILKNLYTSAMCTPSRATLLTGRYPIHTGMQHFVIPNFEPWGLPLNETTMAQIFKQHGYYTSLIGKWNLGMSRKAYTPTKRGFDHHFGYLGAYIDYYEQTLDSTPQNLSIGHDFRENLAVSREYIGTYVTDLFTDAATKLISTHDTTKQPLFLLFAQLAPHAGDDATPLQAPPEEVAKFAYIKDEKRRTYAAMVSKLDQSVGSVIDALANKGILNNTIVVFLSDNGGPTAGLLATTASNYPLRGQKNSPWEGGIRSSGVIWSPLLENLSTVWKQQLYIGDLLPTLAAAANIQLDTQQMKLDGLNLWSALKNGSEPVEREIMHNIDDIYEYVSYGKGKWKFINGTTESAYDGWLSTRQYESDAEVDPRAINYEAFIMNTTVWQRLSEINVKTALPAAVNISKLRQDAAINCLLTNATEAKVCEPLKGPCLFDIDVDPCEQNNLYETMSDDKVVEELLQRVAHFRETAHAPNNKPLDPKCDPRLYNGEWTWWEDIQDDVGHNVDHNVDDNVNVGNDQHTDGGDGATNLRLRGLLLVFSFGTLFVINLFKYSCMF</sequence>